<organism evidence="10 11">
    <name type="scientific">Viridibacillus soli</name>
    <dbReference type="NCBI Taxonomy" id="2798301"/>
    <lineage>
        <taxon>Bacteria</taxon>
        <taxon>Bacillati</taxon>
        <taxon>Bacillota</taxon>
        <taxon>Bacilli</taxon>
        <taxon>Bacillales</taxon>
        <taxon>Caryophanaceae</taxon>
        <taxon>Viridibacillus</taxon>
    </lineage>
</organism>
<feature type="transmembrane region" description="Helical" evidence="8">
    <location>
        <begin position="459"/>
        <end position="481"/>
    </location>
</feature>
<dbReference type="InterPro" id="IPR051605">
    <property type="entry name" value="CstA"/>
</dbReference>
<feature type="transmembrane region" description="Helical" evidence="8">
    <location>
        <begin position="418"/>
        <end position="438"/>
    </location>
</feature>
<feature type="transmembrane region" description="Helical" evidence="8">
    <location>
        <begin position="127"/>
        <end position="154"/>
    </location>
</feature>
<comment type="similarity">
    <text evidence="2">Belongs to the peptide transporter carbon starvation (CstA) (TC 2.A.114) family.</text>
</comment>
<keyword evidence="6 8" id="KW-1133">Transmembrane helix</keyword>
<dbReference type="InterPro" id="IPR003706">
    <property type="entry name" value="CstA_N"/>
</dbReference>
<evidence type="ECO:0000256" key="1">
    <source>
        <dbReference type="ARBA" id="ARBA00004651"/>
    </source>
</evidence>
<gene>
    <name evidence="10" type="ORF">JFL43_19375</name>
</gene>
<proteinExistence type="inferred from homology"/>
<evidence type="ECO:0000256" key="5">
    <source>
        <dbReference type="ARBA" id="ARBA00022692"/>
    </source>
</evidence>
<dbReference type="Proteomes" id="UP000618943">
    <property type="component" value="Unassembled WGS sequence"/>
</dbReference>
<dbReference type="RefSeq" id="WP_100795919.1">
    <property type="nucleotide sequence ID" value="NZ_JAEOAH010000045.1"/>
</dbReference>
<dbReference type="Pfam" id="PF02554">
    <property type="entry name" value="CstA"/>
    <property type="match status" value="1"/>
</dbReference>
<dbReference type="EMBL" id="JAEOAH010000045">
    <property type="protein sequence ID" value="MBK3496980.1"/>
    <property type="molecule type" value="Genomic_DNA"/>
</dbReference>
<feature type="transmembrane region" description="Helical" evidence="8">
    <location>
        <begin position="291"/>
        <end position="311"/>
    </location>
</feature>
<evidence type="ECO:0000256" key="3">
    <source>
        <dbReference type="ARBA" id="ARBA00022448"/>
    </source>
</evidence>
<keyword evidence="3" id="KW-0813">Transport</keyword>
<keyword evidence="7 8" id="KW-0472">Membrane</keyword>
<keyword evidence="4" id="KW-1003">Cell membrane</keyword>
<feature type="transmembrane region" description="Helical" evidence="8">
    <location>
        <begin position="221"/>
        <end position="242"/>
    </location>
</feature>
<accession>A0ABS1HC74</accession>
<evidence type="ECO:0000256" key="2">
    <source>
        <dbReference type="ARBA" id="ARBA00007755"/>
    </source>
</evidence>
<dbReference type="PANTHER" id="PTHR30252:SF3">
    <property type="entry name" value="PYRUVATE_PROTON SYMPORTER BTST"/>
    <property type="match status" value="1"/>
</dbReference>
<evidence type="ECO:0000256" key="4">
    <source>
        <dbReference type="ARBA" id="ARBA00022475"/>
    </source>
</evidence>
<name>A0ABS1HC74_9BACL</name>
<feature type="transmembrane region" description="Helical" evidence="8">
    <location>
        <begin position="254"/>
        <end position="271"/>
    </location>
</feature>
<feature type="transmembrane region" description="Helical" evidence="8">
    <location>
        <begin position="555"/>
        <end position="578"/>
    </location>
</feature>
<evidence type="ECO:0000313" key="10">
    <source>
        <dbReference type="EMBL" id="MBK3496980.1"/>
    </source>
</evidence>
<feature type="transmembrane region" description="Helical" evidence="8">
    <location>
        <begin position="331"/>
        <end position="351"/>
    </location>
</feature>
<evidence type="ECO:0000259" key="9">
    <source>
        <dbReference type="Pfam" id="PF02554"/>
    </source>
</evidence>
<keyword evidence="11" id="KW-1185">Reference proteome</keyword>
<evidence type="ECO:0000313" key="11">
    <source>
        <dbReference type="Proteomes" id="UP000618943"/>
    </source>
</evidence>
<feature type="transmembrane region" description="Helical" evidence="8">
    <location>
        <begin position="62"/>
        <end position="80"/>
    </location>
</feature>
<feature type="transmembrane region" description="Helical" evidence="8">
    <location>
        <begin position="6"/>
        <end position="25"/>
    </location>
</feature>
<feature type="transmembrane region" description="Helical" evidence="8">
    <location>
        <begin position="519"/>
        <end position="543"/>
    </location>
</feature>
<keyword evidence="5 8" id="KW-0812">Transmembrane</keyword>
<evidence type="ECO:0000256" key="8">
    <source>
        <dbReference type="SAM" id="Phobius"/>
    </source>
</evidence>
<comment type="caution">
    <text evidence="10">The sequence shown here is derived from an EMBL/GenBank/DDBJ whole genome shotgun (WGS) entry which is preliminary data.</text>
</comment>
<dbReference type="PANTHER" id="PTHR30252">
    <property type="entry name" value="INNER MEMBRANE PEPTIDE TRANSPORTER"/>
    <property type="match status" value="1"/>
</dbReference>
<feature type="domain" description="CstA N-terminal" evidence="9">
    <location>
        <begin position="2"/>
        <end position="535"/>
    </location>
</feature>
<comment type="subcellular location">
    <subcellularLocation>
        <location evidence="1">Cell membrane</location>
        <topology evidence="1">Multi-pass membrane protein</topology>
    </subcellularLocation>
</comment>
<sequence>MNAISIVIGSICILVIAYRLYGYFFTKKVLKINESSPTPAHELEDGKDYVPTNKWVTFGHHFAAIAAAGPLVGPILAAQFGYLPGLLWLLIGAVIGGAVHDAVVLFASMKKKGKSLSEVAKEELGPVAGFCTGLAMLFIITITMAGLSMVVLHALERNPWGTFAVGITIPIAMLVGIAYKKTGNLVVTSTVGFILLMIGVFMGPYIQTTALGELLTLDTKSLAIILPIYAFFAAALPVWLLLAPRDYLSSFMKIGVFIALIIGVFFVNPVIQFPPFTEFIHGGGPVIAGPVWPFVSITIACGAISGFHAFVGSGTTPKMIDKWEDIRVVGFGAMLVECLVGIMALIAATALHPADYFAINATPEVFSTLGMQVVNLPQLAQEIGMDLEGRTGGAVTLAVGMSYIFAKIPWFYNMASYFYQFVIMFEAVFILTAIDAGTRVARYLIQDFFGDIYKPLKRVDWLPGSIFASALACLMWGYLLYSGDIGSIWALFGVSNQLMASIGLVIGATVVLRIADKRWYVWTCLVPLIYLYVTVNYAGYWMIKNVYWNTDAAGYNMLNGILSITMLLLGFIVVIFAIKKWAELWKNPRFTSSGTSKMKTI</sequence>
<evidence type="ECO:0000256" key="6">
    <source>
        <dbReference type="ARBA" id="ARBA00022989"/>
    </source>
</evidence>
<feature type="transmembrane region" description="Helical" evidence="8">
    <location>
        <begin position="487"/>
        <end position="512"/>
    </location>
</feature>
<feature type="transmembrane region" description="Helical" evidence="8">
    <location>
        <begin position="86"/>
        <end position="107"/>
    </location>
</feature>
<feature type="transmembrane region" description="Helical" evidence="8">
    <location>
        <begin position="160"/>
        <end position="179"/>
    </location>
</feature>
<evidence type="ECO:0000256" key="7">
    <source>
        <dbReference type="ARBA" id="ARBA00023136"/>
    </source>
</evidence>
<protein>
    <submittedName>
        <fullName evidence="10">Carbon starvation protein A</fullName>
    </submittedName>
</protein>
<reference evidence="10 11" key="1">
    <citation type="submission" date="2020-12" db="EMBL/GenBank/DDBJ databases">
        <title>YIM B01967 draft genome.</title>
        <authorList>
            <person name="Yan X."/>
        </authorList>
    </citation>
    <scope>NUCLEOTIDE SEQUENCE [LARGE SCALE GENOMIC DNA]</scope>
    <source>
        <strain evidence="10 11">YIM B01967</strain>
    </source>
</reference>
<feature type="transmembrane region" description="Helical" evidence="8">
    <location>
        <begin position="186"/>
        <end position="206"/>
    </location>
</feature>